<sequence length="150" mass="16551">MFRSMFLLLSILLVAGVWNTLPAPARDIPQKLARRHNQGPPKVVKVTEAQVVSDNINGIWYHSLSGQVVNETGGTVRNIQVYYEIYQPGTNRLVDAGATTVKPSPLLANAVGNFRLTSNQGGQVKITLVEWLSGDRGYHSHPQMEEFPAQ</sequence>
<dbReference type="EMBL" id="JAKKUT010000002">
    <property type="protein sequence ID" value="MDG2990946.1"/>
    <property type="molecule type" value="Genomic_DNA"/>
</dbReference>
<accession>A0ABT6EZE8</accession>
<organism evidence="1 2">
    <name type="scientific">Candidatus Synechococcus calcipolaris G9</name>
    <dbReference type="NCBI Taxonomy" id="1497997"/>
    <lineage>
        <taxon>Bacteria</taxon>
        <taxon>Bacillati</taxon>
        <taxon>Cyanobacteriota</taxon>
        <taxon>Cyanophyceae</taxon>
        <taxon>Synechococcales</taxon>
        <taxon>Synechococcaceae</taxon>
        <taxon>Synechococcus</taxon>
    </lineage>
</organism>
<reference evidence="1" key="1">
    <citation type="journal article" date="2022" name="Genome Biol. Evol.">
        <title>A New Gene Family Diagnostic for Intracellular Biomineralization of Amorphous Ca Carbonates by Cyanobacteria.</title>
        <authorList>
            <person name="Benzerara K."/>
            <person name="Duprat E."/>
            <person name="Bitard-Feildel T."/>
            <person name="Caumes G."/>
            <person name="Cassier-Chauvat C."/>
            <person name="Chauvat F."/>
            <person name="Dezi M."/>
            <person name="Diop S.I."/>
            <person name="Gaschignard G."/>
            <person name="Gorgen S."/>
            <person name="Gugger M."/>
            <person name="Lopez-Garcia P."/>
            <person name="Millet M."/>
            <person name="Skouri-Panet F."/>
            <person name="Moreira D."/>
            <person name="Callebaut I."/>
        </authorList>
    </citation>
    <scope>NUCLEOTIDE SEQUENCE</scope>
    <source>
        <strain evidence="1">G9</strain>
    </source>
</reference>
<evidence type="ECO:0000313" key="1">
    <source>
        <dbReference type="EMBL" id="MDG2990946.1"/>
    </source>
</evidence>
<dbReference type="Proteomes" id="UP001154265">
    <property type="component" value="Unassembled WGS sequence"/>
</dbReference>
<reference evidence="1" key="2">
    <citation type="submission" date="2022-01" db="EMBL/GenBank/DDBJ databases">
        <authorList>
            <person name="Zivanovic Y."/>
            <person name="Moreira D."/>
            <person name="Lopez-Garcia P."/>
        </authorList>
    </citation>
    <scope>NUCLEOTIDE SEQUENCE</scope>
    <source>
        <strain evidence="1">G9</strain>
    </source>
</reference>
<name>A0ABT6EZE8_9SYNE</name>
<proteinExistence type="predicted"/>
<keyword evidence="2" id="KW-1185">Reference proteome</keyword>
<dbReference type="RefSeq" id="WP_277866833.1">
    <property type="nucleotide sequence ID" value="NZ_JAKKUT010000002.1"/>
</dbReference>
<comment type="caution">
    <text evidence="1">The sequence shown here is derived from an EMBL/GenBank/DDBJ whole genome shotgun (WGS) entry which is preliminary data.</text>
</comment>
<protein>
    <submittedName>
        <fullName evidence="1">Uncharacterized protein</fullName>
    </submittedName>
</protein>
<evidence type="ECO:0000313" key="2">
    <source>
        <dbReference type="Proteomes" id="UP001154265"/>
    </source>
</evidence>
<gene>
    <name evidence="1" type="ORF">L3556_08400</name>
</gene>